<evidence type="ECO:0000313" key="2">
    <source>
        <dbReference type="EMBL" id="KAF7377882.1"/>
    </source>
</evidence>
<keyword evidence="1" id="KW-0472">Membrane</keyword>
<evidence type="ECO:0000256" key="1">
    <source>
        <dbReference type="SAM" id="Phobius"/>
    </source>
</evidence>
<dbReference type="EMBL" id="JACAZH010000001">
    <property type="protein sequence ID" value="KAF7377882.1"/>
    <property type="molecule type" value="Genomic_DNA"/>
</dbReference>
<dbReference type="OrthoDB" id="546212at2759"/>
<dbReference type="AlphaFoldDB" id="A0A8H6ZHI0"/>
<name>A0A8H6ZHI0_9AGAR</name>
<organism evidence="2 3">
    <name type="scientific">Mycena sanguinolenta</name>
    <dbReference type="NCBI Taxonomy" id="230812"/>
    <lineage>
        <taxon>Eukaryota</taxon>
        <taxon>Fungi</taxon>
        <taxon>Dikarya</taxon>
        <taxon>Basidiomycota</taxon>
        <taxon>Agaricomycotina</taxon>
        <taxon>Agaricomycetes</taxon>
        <taxon>Agaricomycetidae</taxon>
        <taxon>Agaricales</taxon>
        <taxon>Marasmiineae</taxon>
        <taxon>Mycenaceae</taxon>
        <taxon>Mycena</taxon>
    </lineage>
</organism>
<comment type="caution">
    <text evidence="2">The sequence shown here is derived from an EMBL/GenBank/DDBJ whole genome shotgun (WGS) entry which is preliminary data.</text>
</comment>
<keyword evidence="1" id="KW-1133">Transmembrane helix</keyword>
<protein>
    <submittedName>
        <fullName evidence="2">Uncharacterized protein</fullName>
    </submittedName>
</protein>
<keyword evidence="3" id="KW-1185">Reference proteome</keyword>
<accession>A0A8H6ZHI0</accession>
<feature type="transmembrane region" description="Helical" evidence="1">
    <location>
        <begin position="115"/>
        <end position="138"/>
    </location>
</feature>
<keyword evidence="1" id="KW-0812">Transmembrane</keyword>
<reference evidence="2" key="1">
    <citation type="submission" date="2020-05" db="EMBL/GenBank/DDBJ databases">
        <title>Mycena genomes resolve the evolution of fungal bioluminescence.</title>
        <authorList>
            <person name="Tsai I.J."/>
        </authorList>
    </citation>
    <scope>NUCLEOTIDE SEQUENCE</scope>
    <source>
        <strain evidence="2">160909Yilan</strain>
    </source>
</reference>
<gene>
    <name evidence="2" type="ORF">MSAN_00211800</name>
</gene>
<evidence type="ECO:0000313" key="3">
    <source>
        <dbReference type="Proteomes" id="UP000623467"/>
    </source>
</evidence>
<dbReference type="Proteomes" id="UP000623467">
    <property type="component" value="Unassembled WGS sequence"/>
</dbReference>
<proteinExistence type="predicted"/>
<sequence length="188" mass="20371">MNVRSRPAAWHMRCATSAPANVHLPHTSKSQKGRERRTSAALLSFPPAATHGCHEDAHMYTTRAPPSPRAIRFATLDPTTAALPAQLGAVGCADMVASVHARALGLTLCRCSSFLGGYFLLFYFSLAFFVRGLGGAVWRGEWAGTEVREMARGASVRSLYAWGVDRDACGRWGGPGRYPRPLCRESPP</sequence>